<evidence type="ECO:0000256" key="2">
    <source>
        <dbReference type="SAM" id="Phobius"/>
    </source>
</evidence>
<evidence type="ECO:0000313" key="4">
    <source>
        <dbReference type="Proteomes" id="UP000264036"/>
    </source>
</evidence>
<feature type="transmembrane region" description="Helical" evidence="2">
    <location>
        <begin position="52"/>
        <end position="69"/>
    </location>
</feature>
<keyword evidence="2" id="KW-0812">Transmembrane</keyword>
<feature type="transmembrane region" description="Helical" evidence="2">
    <location>
        <begin position="118"/>
        <end position="139"/>
    </location>
</feature>
<comment type="caution">
    <text evidence="3">The sequence shown here is derived from an EMBL/GenBank/DDBJ whole genome shotgun (WGS) entry which is preliminary data.</text>
</comment>
<feature type="transmembrane region" description="Helical" evidence="2">
    <location>
        <begin position="145"/>
        <end position="165"/>
    </location>
</feature>
<evidence type="ECO:0000256" key="1">
    <source>
        <dbReference type="SAM" id="MobiDB-lite"/>
    </source>
</evidence>
<keyword evidence="2" id="KW-0472">Membrane</keyword>
<accession>A0A356LM95</accession>
<feature type="transmembrane region" description="Helical" evidence="2">
    <location>
        <begin position="20"/>
        <end position="40"/>
    </location>
</feature>
<name>A0A356LM95_9BURK</name>
<evidence type="ECO:0000313" key="3">
    <source>
        <dbReference type="EMBL" id="HBP31848.1"/>
    </source>
</evidence>
<dbReference type="EMBL" id="DOEK01000046">
    <property type="protein sequence ID" value="HBP31848.1"/>
    <property type="molecule type" value="Genomic_DNA"/>
</dbReference>
<feature type="region of interest" description="Disordered" evidence="1">
    <location>
        <begin position="252"/>
        <end position="272"/>
    </location>
</feature>
<dbReference type="AlphaFoldDB" id="A0A356LM95"/>
<keyword evidence="2" id="KW-1133">Transmembrane helix</keyword>
<reference evidence="3 4" key="1">
    <citation type="journal article" date="2018" name="Nat. Biotechnol.">
        <title>A standardized bacterial taxonomy based on genome phylogeny substantially revises the tree of life.</title>
        <authorList>
            <person name="Parks D.H."/>
            <person name="Chuvochina M."/>
            <person name="Waite D.W."/>
            <person name="Rinke C."/>
            <person name="Skarshewski A."/>
            <person name="Chaumeil P.A."/>
            <person name="Hugenholtz P."/>
        </authorList>
    </citation>
    <scope>NUCLEOTIDE SEQUENCE [LARGE SCALE GENOMIC DNA]</scope>
    <source>
        <strain evidence="3">UBA10707</strain>
    </source>
</reference>
<gene>
    <name evidence="3" type="ORF">DD666_20865</name>
</gene>
<protein>
    <submittedName>
        <fullName evidence="3">Fatty acid hydroxylase</fullName>
    </submittedName>
</protein>
<proteinExistence type="predicted"/>
<sequence length="272" mass="31947">MMTERQRKFREQYQSDISPLYNGLVHIGVMYAVGIAAVIYCLSQLTTATWEYLLIIPVFLAGNFVEWAMHTYVMHKRIDVFALRAIYERHTRQHHQYFTDNDITIDSSREFRIVFFPWRVLLTLGVGGLFLGYLASVIINPNAGYVVFLTMVLQYLVYETFHYCCHVHDNWFVRNVPFINTIRRHHTAHHNMGLMMHYNMNLTFPIADWFMKSSDLDRGLLGHLFNGYSEKHIKEELKPIIRKYRNDDASVSLDGPNLTSEEQSVLDRAMAR</sequence>
<dbReference type="Proteomes" id="UP000264036">
    <property type="component" value="Unassembled WGS sequence"/>
</dbReference>
<organism evidence="3 4">
    <name type="scientific">Advenella kashmirensis</name>
    <dbReference type="NCBI Taxonomy" id="310575"/>
    <lineage>
        <taxon>Bacteria</taxon>
        <taxon>Pseudomonadati</taxon>
        <taxon>Pseudomonadota</taxon>
        <taxon>Betaproteobacteria</taxon>
        <taxon>Burkholderiales</taxon>
        <taxon>Alcaligenaceae</taxon>
    </lineage>
</organism>